<proteinExistence type="predicted"/>
<dbReference type="EMBL" id="QOIP01000001">
    <property type="protein sequence ID" value="RLU26911.1"/>
    <property type="molecule type" value="Genomic_DNA"/>
</dbReference>
<dbReference type="AlphaFoldDB" id="A0A3L8E2E7"/>
<evidence type="ECO:0000256" key="1">
    <source>
        <dbReference type="SAM" id="MobiDB-lite"/>
    </source>
</evidence>
<evidence type="ECO:0000313" key="2">
    <source>
        <dbReference type="EMBL" id="RLU26911.1"/>
    </source>
</evidence>
<feature type="region of interest" description="Disordered" evidence="1">
    <location>
        <begin position="84"/>
        <end position="108"/>
    </location>
</feature>
<feature type="compositionally biased region" description="Basic and acidic residues" evidence="1">
    <location>
        <begin position="97"/>
        <end position="108"/>
    </location>
</feature>
<protein>
    <submittedName>
        <fullName evidence="2">Uncharacterized protein</fullName>
    </submittedName>
</protein>
<organism evidence="2">
    <name type="scientific">Ooceraea biroi</name>
    <name type="common">Clonal raider ant</name>
    <name type="synonym">Cerapachys biroi</name>
    <dbReference type="NCBI Taxonomy" id="2015173"/>
    <lineage>
        <taxon>Eukaryota</taxon>
        <taxon>Metazoa</taxon>
        <taxon>Ecdysozoa</taxon>
        <taxon>Arthropoda</taxon>
        <taxon>Hexapoda</taxon>
        <taxon>Insecta</taxon>
        <taxon>Pterygota</taxon>
        <taxon>Neoptera</taxon>
        <taxon>Endopterygota</taxon>
        <taxon>Hymenoptera</taxon>
        <taxon>Apocrita</taxon>
        <taxon>Aculeata</taxon>
        <taxon>Formicoidea</taxon>
        <taxon>Formicidae</taxon>
        <taxon>Dorylinae</taxon>
        <taxon>Ooceraea</taxon>
    </lineage>
</organism>
<reference evidence="2" key="1">
    <citation type="journal article" date="2018" name="Genome Res.">
        <title>The genomic architecture and molecular evolution of ant odorant receptors.</title>
        <authorList>
            <person name="McKenzie S.K."/>
            <person name="Kronauer D.J.C."/>
        </authorList>
    </citation>
    <scope>NUCLEOTIDE SEQUENCE [LARGE SCALE GENOMIC DNA]</scope>
    <source>
        <strain evidence="2">Clonal line C1</strain>
    </source>
</reference>
<gene>
    <name evidence="2" type="ORF">DMN91_000709</name>
</gene>
<accession>A0A3L8E2E7</accession>
<sequence>GWRLLEHLRGVQENRANGASAQSAVQSVTERLGARPRRSRVSRLARALPLQNHPARGFAGESAVDTREFTVNSEDRPESLVTCENCEFSESDSPRANQRDEHTSMLYE</sequence>
<comment type="caution">
    <text evidence="2">The sequence shown here is derived from an EMBL/GenBank/DDBJ whole genome shotgun (WGS) entry which is preliminary data.</text>
</comment>
<dbReference type="Proteomes" id="UP000279307">
    <property type="component" value="Chromosome 1"/>
</dbReference>
<feature type="region of interest" description="Disordered" evidence="1">
    <location>
        <begin position="15"/>
        <end position="40"/>
    </location>
</feature>
<feature type="non-terminal residue" evidence="2">
    <location>
        <position position="1"/>
    </location>
</feature>
<name>A0A3L8E2E7_OOCBI</name>
<reference evidence="2" key="2">
    <citation type="submission" date="2018-07" db="EMBL/GenBank/DDBJ databases">
        <authorList>
            <person name="Mckenzie S.K."/>
            <person name="Kronauer D.J.C."/>
        </authorList>
    </citation>
    <scope>NUCLEOTIDE SEQUENCE</scope>
    <source>
        <strain evidence="2">Clonal line C1</strain>
    </source>
</reference>
<feature type="compositionally biased region" description="Polar residues" evidence="1">
    <location>
        <begin position="15"/>
        <end position="29"/>
    </location>
</feature>